<feature type="transmembrane region" description="Helical" evidence="6">
    <location>
        <begin position="117"/>
        <end position="135"/>
    </location>
</feature>
<dbReference type="GO" id="GO:0055085">
    <property type="term" value="P:transmembrane transport"/>
    <property type="evidence" value="ECO:0007669"/>
    <property type="project" value="InterPro"/>
</dbReference>
<gene>
    <name evidence="8" type="ORF">DB88DRAFT_478716</name>
</gene>
<keyword evidence="3 6" id="KW-1133">Transmembrane helix</keyword>
<feature type="transmembrane region" description="Helical" evidence="6">
    <location>
        <begin position="234"/>
        <end position="253"/>
    </location>
</feature>
<evidence type="ECO:0000256" key="4">
    <source>
        <dbReference type="ARBA" id="ARBA00023136"/>
    </source>
</evidence>
<keyword evidence="4 6" id="KW-0472">Membrane</keyword>
<feature type="transmembrane region" description="Helical" evidence="6">
    <location>
        <begin position="455"/>
        <end position="475"/>
    </location>
</feature>
<feature type="region of interest" description="Disordered" evidence="5">
    <location>
        <begin position="41"/>
        <end position="79"/>
    </location>
</feature>
<evidence type="ECO:0000259" key="7">
    <source>
        <dbReference type="PROSITE" id="PS50801"/>
    </source>
</evidence>
<dbReference type="Gene3D" id="3.30.750.24">
    <property type="entry name" value="STAS domain"/>
    <property type="match status" value="1"/>
</dbReference>
<feature type="transmembrane region" description="Helical" evidence="6">
    <location>
        <begin position="201"/>
        <end position="222"/>
    </location>
</feature>
<evidence type="ECO:0000313" key="8">
    <source>
        <dbReference type="EMBL" id="KAK1927630.1"/>
    </source>
</evidence>
<keyword evidence="9" id="KW-1185">Reference proteome</keyword>
<feature type="domain" description="STAS" evidence="7">
    <location>
        <begin position="571"/>
        <end position="697"/>
    </location>
</feature>
<dbReference type="Proteomes" id="UP001182556">
    <property type="component" value="Unassembled WGS sequence"/>
</dbReference>
<dbReference type="InterPro" id="IPR036513">
    <property type="entry name" value="STAS_dom_sf"/>
</dbReference>
<dbReference type="InterPro" id="IPR011547">
    <property type="entry name" value="SLC26A/SulP_dom"/>
</dbReference>
<organism evidence="8 9">
    <name type="scientific">Papiliotrema laurentii</name>
    <name type="common">Cryptococcus laurentii</name>
    <dbReference type="NCBI Taxonomy" id="5418"/>
    <lineage>
        <taxon>Eukaryota</taxon>
        <taxon>Fungi</taxon>
        <taxon>Dikarya</taxon>
        <taxon>Basidiomycota</taxon>
        <taxon>Agaricomycotina</taxon>
        <taxon>Tremellomycetes</taxon>
        <taxon>Tremellales</taxon>
        <taxon>Rhynchogastremaceae</taxon>
        <taxon>Papiliotrema</taxon>
    </lineage>
</organism>
<dbReference type="Pfam" id="PF01740">
    <property type="entry name" value="STAS"/>
    <property type="match status" value="1"/>
</dbReference>
<keyword evidence="2 6" id="KW-0812">Transmembrane</keyword>
<evidence type="ECO:0000256" key="2">
    <source>
        <dbReference type="ARBA" id="ARBA00022692"/>
    </source>
</evidence>
<sequence length="710" mass="77304">MSTDADGTITFDTAGSHARSSASPRLSALVLADERTSLLGSDDGRTPIRSFTEELDPDSISRRGKDGAEGGRNGLGMGKKKSTTLAVARKIKQRSKYYVPVTEWLPRYSWELFSGDLIAGLSVACLIIPQAMSYASGLAQLNPVAGLWSTAIPAIVYGVLGTCRQLSVGPEAALSLLIGQMVTELVYSDPHHVHKHPELEAAAIALVTTFQVGIITLGLGLLRLGFLDVVLSRALLRGFITAVGVIILIEQSVPMLGLQHVLEHPGGLHDSPATPIEKLVFVVRHLTHANKTTTLLSFASLGLLIALRLVKQFAVKRPGGVWMRYVPEILLVVVGTTVLTGVFRWDLKGVQVLGKVSTGKGIPFGIPLDKLQWKYFSYTFPTAFVIAIVGIVDSIVAARENGAKYGYAVSANRDLVALGAANLVASTLTATGAVPVFGAITRSRLNGSTGGRSQMASIITSIVIILSIFFLLPWLFFLPKAVLAAIILLVVYAVLAEAPHDLLFLWRMRAWTDFLQMTGTFFLTLFFSIEVGLIASVVFSLILVVQRSTQTRIKIIGRLPNTDEWVPIDEDESAQEEIPGVLVVRIRESLSFANTGQLKERLRRLELYGAQKSHPSDEPRRESAKAVILHMGDVEEIDASAIQIIGELTQAYVERGVGLHFTHLRPAQARLFELVGITDLLGPNHFHRDLREAMREVESLGYGNRLTSRF</sequence>
<dbReference type="EMBL" id="JAODAN010000001">
    <property type="protein sequence ID" value="KAK1927630.1"/>
    <property type="molecule type" value="Genomic_DNA"/>
</dbReference>
<dbReference type="PROSITE" id="PS50801">
    <property type="entry name" value="STAS"/>
    <property type="match status" value="1"/>
</dbReference>
<evidence type="ECO:0000256" key="1">
    <source>
        <dbReference type="ARBA" id="ARBA00004141"/>
    </source>
</evidence>
<feature type="transmembrane region" description="Helical" evidence="6">
    <location>
        <begin position="482"/>
        <end position="500"/>
    </location>
</feature>
<evidence type="ECO:0000256" key="5">
    <source>
        <dbReference type="SAM" id="MobiDB-lite"/>
    </source>
</evidence>
<accession>A0AAD9FWP5</accession>
<dbReference type="AlphaFoldDB" id="A0AAD9FWP5"/>
<reference evidence="8" key="1">
    <citation type="submission" date="2023-02" db="EMBL/GenBank/DDBJ databases">
        <title>Identification and recombinant expression of a fungal hydrolase from Papiliotrema laurentii that hydrolyzes apple cutin and clears colloidal polyester polyurethane.</title>
        <authorList>
            <consortium name="DOE Joint Genome Institute"/>
            <person name="Roman V.A."/>
            <person name="Bojanowski C."/>
            <person name="Crable B.R."/>
            <person name="Wagner D.N."/>
            <person name="Hung C.S."/>
            <person name="Nadeau L.J."/>
            <person name="Schratz L."/>
            <person name="Haridas S."/>
            <person name="Pangilinan J."/>
            <person name="Lipzen A."/>
            <person name="Na H."/>
            <person name="Yan M."/>
            <person name="Ng V."/>
            <person name="Grigoriev I.V."/>
            <person name="Spatafora J.W."/>
            <person name="Barlow D."/>
            <person name="Biffinger J."/>
            <person name="Kelley-Loughnane N."/>
            <person name="Varaljay V.A."/>
            <person name="Crookes-Goodson W.J."/>
        </authorList>
    </citation>
    <scope>NUCLEOTIDE SEQUENCE</scope>
    <source>
        <strain evidence="8">5307AH</strain>
    </source>
</reference>
<feature type="transmembrane region" description="Helical" evidence="6">
    <location>
        <begin position="172"/>
        <end position="189"/>
    </location>
</feature>
<feature type="transmembrane region" description="Helical" evidence="6">
    <location>
        <begin position="292"/>
        <end position="310"/>
    </location>
</feature>
<feature type="compositionally biased region" description="Basic and acidic residues" evidence="5">
    <location>
        <begin position="59"/>
        <end position="69"/>
    </location>
</feature>
<dbReference type="InterPro" id="IPR001902">
    <property type="entry name" value="SLC26A/SulP_fam"/>
</dbReference>
<protein>
    <submittedName>
        <fullName evidence="8">Sulfate transporter family-domain-containing protein</fullName>
    </submittedName>
</protein>
<dbReference type="Pfam" id="PF00916">
    <property type="entry name" value="Sulfate_transp"/>
    <property type="match status" value="1"/>
</dbReference>
<dbReference type="CDD" id="cd07042">
    <property type="entry name" value="STAS_SulP_like_sulfate_transporter"/>
    <property type="match status" value="1"/>
</dbReference>
<feature type="transmembrane region" description="Helical" evidence="6">
    <location>
        <begin position="416"/>
        <end position="440"/>
    </location>
</feature>
<evidence type="ECO:0000256" key="6">
    <source>
        <dbReference type="SAM" id="Phobius"/>
    </source>
</evidence>
<proteinExistence type="predicted"/>
<feature type="transmembrane region" description="Helical" evidence="6">
    <location>
        <begin position="322"/>
        <end position="343"/>
    </location>
</feature>
<evidence type="ECO:0000313" key="9">
    <source>
        <dbReference type="Proteomes" id="UP001182556"/>
    </source>
</evidence>
<feature type="transmembrane region" description="Helical" evidence="6">
    <location>
        <begin position="375"/>
        <end position="396"/>
    </location>
</feature>
<name>A0AAD9FWP5_PAPLA</name>
<dbReference type="NCBIfam" id="TIGR00815">
    <property type="entry name" value="sulP"/>
    <property type="match status" value="1"/>
</dbReference>
<comment type="subcellular location">
    <subcellularLocation>
        <location evidence="1">Membrane</location>
        <topology evidence="1">Multi-pass membrane protein</topology>
    </subcellularLocation>
</comment>
<dbReference type="GO" id="GO:0016020">
    <property type="term" value="C:membrane"/>
    <property type="evidence" value="ECO:0007669"/>
    <property type="project" value="UniProtKB-SubCell"/>
</dbReference>
<dbReference type="InterPro" id="IPR002645">
    <property type="entry name" value="STAS_dom"/>
</dbReference>
<feature type="transmembrane region" description="Helical" evidence="6">
    <location>
        <begin position="520"/>
        <end position="545"/>
    </location>
</feature>
<dbReference type="PANTHER" id="PTHR11814">
    <property type="entry name" value="SULFATE TRANSPORTER"/>
    <property type="match status" value="1"/>
</dbReference>
<comment type="caution">
    <text evidence="8">The sequence shown here is derived from an EMBL/GenBank/DDBJ whole genome shotgun (WGS) entry which is preliminary data.</text>
</comment>
<dbReference type="SUPFAM" id="SSF52091">
    <property type="entry name" value="SpoIIaa-like"/>
    <property type="match status" value="1"/>
</dbReference>
<feature type="transmembrane region" description="Helical" evidence="6">
    <location>
        <begin position="141"/>
        <end position="160"/>
    </location>
</feature>
<evidence type="ECO:0000256" key="3">
    <source>
        <dbReference type="ARBA" id="ARBA00022989"/>
    </source>
</evidence>